<dbReference type="InterPro" id="IPR011006">
    <property type="entry name" value="CheY-like_superfamily"/>
</dbReference>
<comment type="caution">
    <text evidence="3">The sequence shown here is derived from an EMBL/GenBank/DDBJ whole genome shotgun (WGS) entry which is preliminary data.</text>
</comment>
<dbReference type="PANTHER" id="PTHR44520:SF2">
    <property type="entry name" value="RESPONSE REGULATOR RCP1"/>
    <property type="match status" value="1"/>
</dbReference>
<keyword evidence="1" id="KW-0597">Phosphoprotein</keyword>
<feature type="domain" description="Response regulatory" evidence="2">
    <location>
        <begin position="24"/>
        <end position="144"/>
    </location>
</feature>
<organism evidence="3 4">
    <name type="scientific">Larkinella humicola</name>
    <dbReference type="NCBI Taxonomy" id="2607654"/>
    <lineage>
        <taxon>Bacteria</taxon>
        <taxon>Pseudomonadati</taxon>
        <taxon>Bacteroidota</taxon>
        <taxon>Cytophagia</taxon>
        <taxon>Cytophagales</taxon>
        <taxon>Spirosomataceae</taxon>
        <taxon>Larkinella</taxon>
    </lineage>
</organism>
<reference evidence="3 4" key="1">
    <citation type="submission" date="2019-09" db="EMBL/GenBank/DDBJ databases">
        <title>Genome Sequence of Larkinella sp MA1.</title>
        <authorList>
            <person name="Srinivasan S."/>
        </authorList>
    </citation>
    <scope>NUCLEOTIDE SEQUENCE [LARGE SCALE GENOMIC DNA]</scope>
    <source>
        <strain evidence="3 4">MA1</strain>
    </source>
</reference>
<dbReference type="GO" id="GO:0000160">
    <property type="term" value="P:phosphorelay signal transduction system"/>
    <property type="evidence" value="ECO:0007669"/>
    <property type="project" value="InterPro"/>
</dbReference>
<name>A0A5N1JAR0_9BACT</name>
<protein>
    <submittedName>
        <fullName evidence="3">Response regulator</fullName>
    </submittedName>
</protein>
<evidence type="ECO:0000256" key="1">
    <source>
        <dbReference type="PROSITE-ProRule" id="PRU00169"/>
    </source>
</evidence>
<keyword evidence="4" id="KW-1185">Reference proteome</keyword>
<accession>A0A5N1JAR0</accession>
<dbReference type="SUPFAM" id="SSF52172">
    <property type="entry name" value="CheY-like"/>
    <property type="match status" value="1"/>
</dbReference>
<sequence length="151" mass="17390">MENSGSDKRSVFATRPVPVGENPTLCFIEDNDENLILYEWINARYLPEYTFQLYSDGFFLQERLNAFAPKPDLILLDLKMPYITGFQLLTRLKAHPDWKHIPVVIFTHSTSPKDVEHCFTAGADGFINKEISVHGITAQLVEVCEHWLKYT</sequence>
<evidence type="ECO:0000313" key="4">
    <source>
        <dbReference type="Proteomes" id="UP000326344"/>
    </source>
</evidence>
<dbReference type="AlphaFoldDB" id="A0A5N1JAR0"/>
<dbReference type="InterPro" id="IPR052893">
    <property type="entry name" value="TCS_response_regulator"/>
</dbReference>
<dbReference type="SMART" id="SM00448">
    <property type="entry name" value="REC"/>
    <property type="match status" value="1"/>
</dbReference>
<dbReference type="EMBL" id="VTWS01000006">
    <property type="protein sequence ID" value="KAA9349438.1"/>
    <property type="molecule type" value="Genomic_DNA"/>
</dbReference>
<dbReference type="RefSeq" id="WP_150880249.1">
    <property type="nucleotide sequence ID" value="NZ_VTWS01000006.1"/>
</dbReference>
<dbReference type="Pfam" id="PF00072">
    <property type="entry name" value="Response_reg"/>
    <property type="match status" value="1"/>
</dbReference>
<feature type="modified residue" description="4-aspartylphosphate" evidence="1">
    <location>
        <position position="77"/>
    </location>
</feature>
<evidence type="ECO:0000259" key="2">
    <source>
        <dbReference type="PROSITE" id="PS50110"/>
    </source>
</evidence>
<evidence type="ECO:0000313" key="3">
    <source>
        <dbReference type="EMBL" id="KAA9349438.1"/>
    </source>
</evidence>
<dbReference type="Gene3D" id="3.40.50.2300">
    <property type="match status" value="1"/>
</dbReference>
<dbReference type="PANTHER" id="PTHR44520">
    <property type="entry name" value="RESPONSE REGULATOR RCP1-RELATED"/>
    <property type="match status" value="1"/>
</dbReference>
<gene>
    <name evidence="3" type="ORF">F0P93_23930</name>
</gene>
<proteinExistence type="predicted"/>
<dbReference type="Proteomes" id="UP000326344">
    <property type="component" value="Unassembled WGS sequence"/>
</dbReference>
<dbReference type="InterPro" id="IPR001789">
    <property type="entry name" value="Sig_transdc_resp-reg_receiver"/>
</dbReference>
<dbReference type="PROSITE" id="PS50110">
    <property type="entry name" value="RESPONSE_REGULATORY"/>
    <property type="match status" value="1"/>
</dbReference>